<protein>
    <submittedName>
        <fullName evidence="1">Uncharacterized protein</fullName>
    </submittedName>
</protein>
<comment type="caution">
    <text evidence="1">The sequence shown here is derived from an EMBL/GenBank/DDBJ whole genome shotgun (WGS) entry which is preliminary data.</text>
</comment>
<proteinExistence type="predicted"/>
<name>A0A9K3Q899_9STRA</name>
<keyword evidence="2" id="KW-1185">Reference proteome</keyword>
<gene>
    <name evidence="1" type="ORF">IV203_018006</name>
</gene>
<sequence length="92" mass="9927">MCVQRVSCVGAPILSTPFALAVAKTSSEASSAVSPYLCTNHPAAILPLLPMSNRTFSFSCDFIQHCHDFRKRVIAGIRNMVSGDTDGFVCFD</sequence>
<dbReference type="AlphaFoldDB" id="A0A9K3Q899"/>
<organism evidence="1 2">
    <name type="scientific">Nitzschia inconspicua</name>
    <dbReference type="NCBI Taxonomy" id="303405"/>
    <lineage>
        <taxon>Eukaryota</taxon>
        <taxon>Sar</taxon>
        <taxon>Stramenopiles</taxon>
        <taxon>Ochrophyta</taxon>
        <taxon>Bacillariophyta</taxon>
        <taxon>Bacillariophyceae</taxon>
        <taxon>Bacillariophycidae</taxon>
        <taxon>Bacillariales</taxon>
        <taxon>Bacillariaceae</taxon>
        <taxon>Nitzschia</taxon>
    </lineage>
</organism>
<evidence type="ECO:0000313" key="2">
    <source>
        <dbReference type="Proteomes" id="UP000693970"/>
    </source>
</evidence>
<reference evidence="1" key="2">
    <citation type="submission" date="2021-04" db="EMBL/GenBank/DDBJ databases">
        <authorList>
            <person name="Podell S."/>
        </authorList>
    </citation>
    <scope>NUCLEOTIDE SEQUENCE</scope>
    <source>
        <strain evidence="1">Hildebrandi</strain>
    </source>
</reference>
<accession>A0A9K3Q899</accession>
<dbReference type="Proteomes" id="UP000693970">
    <property type="component" value="Unassembled WGS sequence"/>
</dbReference>
<dbReference type="OrthoDB" id="341421at2759"/>
<evidence type="ECO:0000313" key="1">
    <source>
        <dbReference type="EMBL" id="KAG7371864.1"/>
    </source>
</evidence>
<reference evidence="1" key="1">
    <citation type="journal article" date="2021" name="Sci. Rep.">
        <title>Diploid genomic architecture of Nitzschia inconspicua, an elite biomass production diatom.</title>
        <authorList>
            <person name="Oliver A."/>
            <person name="Podell S."/>
            <person name="Pinowska A."/>
            <person name="Traller J.C."/>
            <person name="Smith S.R."/>
            <person name="McClure R."/>
            <person name="Beliaev A."/>
            <person name="Bohutskyi P."/>
            <person name="Hill E.A."/>
            <person name="Rabines A."/>
            <person name="Zheng H."/>
            <person name="Allen L.Z."/>
            <person name="Kuo A."/>
            <person name="Grigoriev I.V."/>
            <person name="Allen A.E."/>
            <person name="Hazlebeck D."/>
            <person name="Allen E.E."/>
        </authorList>
    </citation>
    <scope>NUCLEOTIDE SEQUENCE</scope>
    <source>
        <strain evidence="1">Hildebrandi</strain>
    </source>
</reference>
<dbReference type="EMBL" id="JAGRRH010000003">
    <property type="protein sequence ID" value="KAG7371864.1"/>
    <property type="molecule type" value="Genomic_DNA"/>
</dbReference>